<reference evidence="2" key="1">
    <citation type="journal article" date="2023" name="Plant J.">
        <title>Genome sequences and population genomics provide insights into the demographic history, inbreeding, and mutation load of two 'living fossil' tree species of Dipteronia.</title>
        <authorList>
            <person name="Feng Y."/>
            <person name="Comes H.P."/>
            <person name="Chen J."/>
            <person name="Zhu S."/>
            <person name="Lu R."/>
            <person name="Zhang X."/>
            <person name="Li P."/>
            <person name="Qiu J."/>
            <person name="Olsen K.M."/>
            <person name="Qiu Y."/>
        </authorList>
    </citation>
    <scope>NUCLEOTIDE SEQUENCE</scope>
    <source>
        <strain evidence="2">NBL</strain>
    </source>
</reference>
<feature type="compositionally biased region" description="Polar residues" evidence="1">
    <location>
        <begin position="98"/>
        <end position="109"/>
    </location>
</feature>
<evidence type="ECO:0000256" key="1">
    <source>
        <dbReference type="SAM" id="MobiDB-lite"/>
    </source>
</evidence>
<evidence type="ECO:0000313" key="3">
    <source>
        <dbReference type="Proteomes" id="UP001281410"/>
    </source>
</evidence>
<keyword evidence="3" id="KW-1185">Reference proteome</keyword>
<evidence type="ECO:0000313" key="2">
    <source>
        <dbReference type="EMBL" id="KAK3228856.1"/>
    </source>
</evidence>
<dbReference type="EMBL" id="JANJYJ010000001">
    <property type="protein sequence ID" value="KAK3228856.1"/>
    <property type="molecule type" value="Genomic_DNA"/>
</dbReference>
<name>A0AAE0B314_9ROSI</name>
<accession>A0AAE0B314</accession>
<protein>
    <submittedName>
        <fullName evidence="2">Uncharacterized protein</fullName>
    </submittedName>
</protein>
<sequence length="209" mass="24277">MWRQWSNIKGFSDGHLVSHLLLGFESHHTYFTIMYKRVFFRLVPGVVIRAAHVLSNLDRSRQPYYHEEDIKDGFPNMVKGKRITSKKLFRRRNGSIDFSSQSHEQQARNSAADDHENTTSSNNNNDSKHGFRTHFADDEDEDEDEDYIVFCYKEDGAIYIVKDGKSEPSNHIIDYFTTRSSWCLNRKEEEEVNYIAAAVSNQGMVNGVK</sequence>
<feature type="region of interest" description="Disordered" evidence="1">
    <location>
        <begin position="98"/>
        <end position="139"/>
    </location>
</feature>
<proteinExistence type="predicted"/>
<gene>
    <name evidence="2" type="ORF">Dsin_000737</name>
</gene>
<comment type="caution">
    <text evidence="2">The sequence shown here is derived from an EMBL/GenBank/DDBJ whole genome shotgun (WGS) entry which is preliminary data.</text>
</comment>
<dbReference type="Proteomes" id="UP001281410">
    <property type="component" value="Unassembled WGS sequence"/>
</dbReference>
<organism evidence="2 3">
    <name type="scientific">Dipteronia sinensis</name>
    <dbReference type="NCBI Taxonomy" id="43782"/>
    <lineage>
        <taxon>Eukaryota</taxon>
        <taxon>Viridiplantae</taxon>
        <taxon>Streptophyta</taxon>
        <taxon>Embryophyta</taxon>
        <taxon>Tracheophyta</taxon>
        <taxon>Spermatophyta</taxon>
        <taxon>Magnoliopsida</taxon>
        <taxon>eudicotyledons</taxon>
        <taxon>Gunneridae</taxon>
        <taxon>Pentapetalae</taxon>
        <taxon>rosids</taxon>
        <taxon>malvids</taxon>
        <taxon>Sapindales</taxon>
        <taxon>Sapindaceae</taxon>
        <taxon>Hippocastanoideae</taxon>
        <taxon>Acereae</taxon>
        <taxon>Dipteronia</taxon>
    </lineage>
</organism>
<dbReference type="AlphaFoldDB" id="A0AAE0B314"/>